<evidence type="ECO:0000256" key="1">
    <source>
        <dbReference type="ARBA" id="ARBA00004418"/>
    </source>
</evidence>
<dbReference type="AlphaFoldDB" id="A0A090K2Z1"/>
<reference evidence="10 11" key="1">
    <citation type="submission" date="2016-11" db="EMBL/GenBank/DDBJ databases">
        <authorList>
            <person name="Jaros S."/>
            <person name="Januszkiewicz K."/>
            <person name="Wedrychowicz H."/>
        </authorList>
    </citation>
    <scope>NUCLEOTIDE SEQUENCE [LARGE SCALE GENOMIC DNA]</scope>
    <source>
        <strain evidence="10">NVI 5450</strain>
    </source>
</reference>
<dbReference type="Pfam" id="PF00034">
    <property type="entry name" value="Cytochrom_C"/>
    <property type="match status" value="2"/>
</dbReference>
<feature type="binding site" description="axial binding residue" evidence="9">
    <location>
        <position position="158"/>
    </location>
    <ligand>
        <name>heme c</name>
        <dbReference type="ChEBI" id="CHEBI:61717"/>
        <label>2</label>
    </ligand>
    <ligandPart>
        <name>Fe</name>
        <dbReference type="ChEBI" id="CHEBI:18248"/>
    </ligandPart>
</feature>
<protein>
    <submittedName>
        <fullName evidence="10">Cytochrome c4</fullName>
    </submittedName>
</protein>
<evidence type="ECO:0000256" key="3">
    <source>
        <dbReference type="ARBA" id="ARBA00022617"/>
    </source>
</evidence>
<dbReference type="InterPro" id="IPR036909">
    <property type="entry name" value="Cyt_c-like_dom_sf"/>
</dbReference>
<keyword evidence="4 9" id="KW-0479">Metal-binding</keyword>
<evidence type="ECO:0000256" key="7">
    <source>
        <dbReference type="ARBA" id="ARBA00023004"/>
    </source>
</evidence>
<evidence type="ECO:0000256" key="9">
    <source>
        <dbReference type="PIRSR" id="PIRSR000005-2"/>
    </source>
</evidence>
<accession>A0A090K2Z1</accession>
<dbReference type="PATRIC" id="fig|80854.5.peg.88"/>
<dbReference type="HOGENOM" id="CLU_076280_2_1_6"/>
<comment type="PTM">
    <text evidence="8">Binds 2 heme c groups covalently per subunit.</text>
</comment>
<feature type="binding site" description="axial binding residue" evidence="9">
    <location>
        <position position="101"/>
    </location>
    <ligand>
        <name>heme c</name>
        <dbReference type="ChEBI" id="CHEBI:61717"/>
        <label>1</label>
    </ligand>
    <ligandPart>
        <name>Fe</name>
        <dbReference type="ChEBI" id="CHEBI:18248"/>
    </ligandPart>
</feature>
<feature type="binding site" description="covalent" evidence="8">
    <location>
        <position position="157"/>
    </location>
    <ligand>
        <name>heme c</name>
        <dbReference type="ChEBI" id="CHEBI:61717"/>
        <label>2</label>
    </ligand>
</feature>
<dbReference type="PIRSF" id="PIRSF000005">
    <property type="entry name" value="Cytochrome_c4"/>
    <property type="match status" value="1"/>
</dbReference>
<keyword evidence="2" id="KW-0813">Transport</keyword>
<dbReference type="KEGG" id="mvs:MVIS_0085"/>
<name>A0A090K2Z1_9GAMM</name>
<dbReference type="GO" id="GO:0042597">
    <property type="term" value="C:periplasmic space"/>
    <property type="evidence" value="ECO:0007669"/>
    <property type="project" value="UniProtKB-SubCell"/>
</dbReference>
<dbReference type="EMBL" id="FPLD01000075">
    <property type="protein sequence ID" value="SGZ05237.1"/>
    <property type="molecule type" value="Genomic_DNA"/>
</dbReference>
<feature type="binding site" description="axial binding residue" evidence="9">
    <location>
        <position position="201"/>
    </location>
    <ligand>
        <name>heme c</name>
        <dbReference type="ChEBI" id="CHEBI:61717"/>
        <label>2</label>
    </ligand>
    <ligandPart>
        <name>Fe</name>
        <dbReference type="ChEBI" id="CHEBI:18248"/>
    </ligandPart>
</feature>
<sequence>MSRRDMGSEAENNKWNAMKSLVLSFAMLIGLMGTAQAAGDAAAGEAISGTCAACHGADGNSPASIYPKLAGQNASYIVKQLKDFQLAMQTGGEKGRNDPTMMGMSAMLTEQNIHDLAAFFASKTMKPEETPEDVIAAGQQLYRGGDIVRGIAGCAACHGPRGNGSETAKFPKISGQHADYIKAQLEKFSSQERANDQNGMMHDIAYKMKPADMDIISKYLGGLH</sequence>
<feature type="binding site" description="covalent" evidence="8">
    <location>
        <position position="51"/>
    </location>
    <ligand>
        <name>heme c</name>
        <dbReference type="ChEBI" id="CHEBI:61717"/>
        <label>1</label>
    </ligand>
</feature>
<dbReference type="STRING" id="80854.MVIS_0085"/>
<dbReference type="PROSITE" id="PS51007">
    <property type="entry name" value="CYTC"/>
    <property type="match status" value="2"/>
</dbReference>
<dbReference type="Proteomes" id="UP000183794">
    <property type="component" value="Unassembled WGS sequence"/>
</dbReference>
<keyword evidence="3 8" id="KW-0349">Heme</keyword>
<evidence type="ECO:0000256" key="2">
    <source>
        <dbReference type="ARBA" id="ARBA00022448"/>
    </source>
</evidence>
<evidence type="ECO:0000256" key="6">
    <source>
        <dbReference type="ARBA" id="ARBA00022982"/>
    </source>
</evidence>
<feature type="binding site" description="covalent" evidence="8">
    <location>
        <position position="154"/>
    </location>
    <ligand>
        <name>heme c</name>
        <dbReference type="ChEBI" id="CHEBI:61717"/>
        <label>2</label>
    </ligand>
</feature>
<dbReference type="InterPro" id="IPR009056">
    <property type="entry name" value="Cyt_c-like_dom"/>
</dbReference>
<dbReference type="SUPFAM" id="SSF46626">
    <property type="entry name" value="Cytochrome c"/>
    <property type="match status" value="2"/>
</dbReference>
<dbReference type="InterPro" id="IPR024167">
    <property type="entry name" value="Cytochrome_c4-like"/>
</dbReference>
<proteinExistence type="predicted"/>
<organism evidence="10 11">
    <name type="scientific">Moritella viscosa</name>
    <dbReference type="NCBI Taxonomy" id="80854"/>
    <lineage>
        <taxon>Bacteria</taxon>
        <taxon>Pseudomonadati</taxon>
        <taxon>Pseudomonadota</taxon>
        <taxon>Gammaproteobacteria</taxon>
        <taxon>Alteromonadales</taxon>
        <taxon>Moritellaceae</taxon>
        <taxon>Moritella</taxon>
    </lineage>
</organism>
<evidence type="ECO:0000256" key="8">
    <source>
        <dbReference type="PIRSR" id="PIRSR000005-1"/>
    </source>
</evidence>
<dbReference type="GO" id="GO:0005506">
    <property type="term" value="F:iron ion binding"/>
    <property type="evidence" value="ECO:0007669"/>
    <property type="project" value="InterPro"/>
</dbReference>
<feature type="binding site" description="covalent" evidence="8">
    <location>
        <position position="54"/>
    </location>
    <ligand>
        <name>heme c</name>
        <dbReference type="ChEBI" id="CHEBI:61717"/>
        <label>1</label>
    </ligand>
</feature>
<gene>
    <name evidence="10" type="ORF">NVI5450_2878</name>
</gene>
<dbReference type="Gene3D" id="1.10.760.10">
    <property type="entry name" value="Cytochrome c-like domain"/>
    <property type="match status" value="2"/>
</dbReference>
<dbReference type="InterPro" id="IPR050597">
    <property type="entry name" value="Cytochrome_c_Oxidase_Subunit"/>
</dbReference>
<dbReference type="OrthoDB" id="9773456at2"/>
<dbReference type="PANTHER" id="PTHR33751:SF9">
    <property type="entry name" value="CYTOCHROME C4"/>
    <property type="match status" value="1"/>
</dbReference>
<feature type="binding site" description="axial binding residue" evidence="9">
    <location>
        <position position="55"/>
    </location>
    <ligand>
        <name>heme c</name>
        <dbReference type="ChEBI" id="CHEBI:61717"/>
        <label>1</label>
    </ligand>
    <ligandPart>
        <name>Fe</name>
        <dbReference type="ChEBI" id="CHEBI:18248"/>
    </ligandPart>
</feature>
<keyword evidence="7 9" id="KW-0408">Iron</keyword>
<keyword evidence="6" id="KW-0249">Electron transport</keyword>
<evidence type="ECO:0000256" key="4">
    <source>
        <dbReference type="ARBA" id="ARBA00022723"/>
    </source>
</evidence>
<dbReference type="GO" id="GO:0020037">
    <property type="term" value="F:heme binding"/>
    <property type="evidence" value="ECO:0007669"/>
    <property type="project" value="InterPro"/>
</dbReference>
<evidence type="ECO:0000256" key="5">
    <source>
        <dbReference type="ARBA" id="ARBA00022764"/>
    </source>
</evidence>
<comment type="subcellular location">
    <subcellularLocation>
        <location evidence="1">Periplasm</location>
    </subcellularLocation>
</comment>
<dbReference type="GO" id="GO:0009055">
    <property type="term" value="F:electron transfer activity"/>
    <property type="evidence" value="ECO:0007669"/>
    <property type="project" value="InterPro"/>
</dbReference>
<dbReference type="PANTHER" id="PTHR33751">
    <property type="entry name" value="CBB3-TYPE CYTOCHROME C OXIDASE SUBUNIT FIXP"/>
    <property type="match status" value="1"/>
</dbReference>
<keyword evidence="5" id="KW-0574">Periplasm</keyword>
<evidence type="ECO:0000313" key="10">
    <source>
        <dbReference type="EMBL" id="SGZ05237.1"/>
    </source>
</evidence>
<evidence type="ECO:0000313" key="11">
    <source>
        <dbReference type="Proteomes" id="UP000183794"/>
    </source>
</evidence>